<evidence type="ECO:0000313" key="2">
    <source>
        <dbReference type="Proteomes" id="UP000093695"/>
    </source>
</evidence>
<keyword evidence="2" id="KW-1185">Reference proteome</keyword>
<dbReference type="AlphaFoldDB" id="A0A193C6M0"/>
<protein>
    <submittedName>
        <fullName evidence="1">Uncharacterized protein</fullName>
    </submittedName>
</protein>
<accession>A0A193C6M0</accession>
<dbReference type="Proteomes" id="UP000093695">
    <property type="component" value="Chromosome"/>
</dbReference>
<gene>
    <name evidence="1" type="ORF">SD37_34015</name>
</gene>
<dbReference type="RefSeq" id="WP_044851332.1">
    <property type="nucleotide sequence ID" value="NZ_CP016174.1"/>
</dbReference>
<evidence type="ECO:0000313" key="1">
    <source>
        <dbReference type="EMBL" id="ANN20127.1"/>
    </source>
</evidence>
<name>A0A193C6M0_AMYOR</name>
<dbReference type="KEGG" id="aori:SD37_34015"/>
<proteinExistence type="predicted"/>
<organism evidence="1 2">
    <name type="scientific">Amycolatopsis orientalis</name>
    <name type="common">Nocardia orientalis</name>
    <dbReference type="NCBI Taxonomy" id="31958"/>
    <lineage>
        <taxon>Bacteria</taxon>
        <taxon>Bacillati</taxon>
        <taxon>Actinomycetota</taxon>
        <taxon>Actinomycetes</taxon>
        <taxon>Pseudonocardiales</taxon>
        <taxon>Pseudonocardiaceae</taxon>
        <taxon>Amycolatopsis</taxon>
    </lineage>
</organism>
<sequence length="74" mass="8230">MPIDGTWGHCGTLGCDPPVDRVNFHRSPSIRVLYHWAPEARQPVTNIDSAGCDEILAKEPRFTRTLCEKLGPIS</sequence>
<reference evidence="1 2" key="1">
    <citation type="journal article" date="2015" name="Genome Announc.">
        <title>Draft Genome Sequence of Norvancomycin-Producing Strain Amycolatopsis orientalis CPCC200066.</title>
        <authorList>
            <person name="Lei X."/>
            <person name="Yuan F."/>
            <person name="Shi Y."/>
            <person name="Li X."/>
            <person name="Wang L."/>
            <person name="Hong B."/>
        </authorList>
    </citation>
    <scope>NUCLEOTIDE SEQUENCE [LARGE SCALE GENOMIC DNA]</scope>
    <source>
        <strain evidence="1 2">B-37</strain>
    </source>
</reference>
<dbReference type="EMBL" id="CP016174">
    <property type="protein sequence ID" value="ANN20127.1"/>
    <property type="molecule type" value="Genomic_DNA"/>
</dbReference>